<gene>
    <name evidence="2" type="ORF">PSECIP111854_02210</name>
</gene>
<evidence type="ECO:0000259" key="1">
    <source>
        <dbReference type="Pfam" id="PF01323"/>
    </source>
</evidence>
<evidence type="ECO:0000313" key="2">
    <source>
        <dbReference type="EMBL" id="CAH9058478.1"/>
    </source>
</evidence>
<sequence>MKQKLRVDFFHDVICGWCYVLSPRLRHLAKEMNLEVHHHAFALSADKSEMIRKFGSMKQAKKIILGHWEHCALADDQNRVNVEGMRKKSFEYPTSTTGLIACKVAQKQGGKEEYWDYFDAVTHAHMSENRNIADLETLADIAVEVGLDKQRFLKDYASSDRVQEIQRDRKLARKFEIQSTPSLVINEEWVISGALSLNELRKQLRHIQQQVCAA</sequence>
<dbReference type="AlphaFoldDB" id="A0A9W4QYA6"/>
<dbReference type="PANTHER" id="PTHR13887:SF54">
    <property type="entry name" value="DSBA FAMILY PROTEIN"/>
    <property type="match status" value="1"/>
</dbReference>
<dbReference type="SUPFAM" id="SSF52833">
    <property type="entry name" value="Thioredoxin-like"/>
    <property type="match status" value="1"/>
</dbReference>
<dbReference type="InterPro" id="IPR036249">
    <property type="entry name" value="Thioredoxin-like_sf"/>
</dbReference>
<dbReference type="RefSeq" id="WP_261626413.1">
    <property type="nucleotide sequence ID" value="NZ_CAMAPC010000007.1"/>
</dbReference>
<dbReference type="InterPro" id="IPR001853">
    <property type="entry name" value="DSBA-like_thioredoxin_dom"/>
</dbReference>
<dbReference type="EMBL" id="CAMAPC010000007">
    <property type="protein sequence ID" value="CAH9058478.1"/>
    <property type="molecule type" value="Genomic_DNA"/>
</dbReference>
<proteinExistence type="predicted"/>
<keyword evidence="3" id="KW-1185">Reference proteome</keyword>
<dbReference type="GO" id="GO:0016491">
    <property type="term" value="F:oxidoreductase activity"/>
    <property type="evidence" value="ECO:0007669"/>
    <property type="project" value="InterPro"/>
</dbReference>
<accession>A0A9W4QYA6</accession>
<dbReference type="Pfam" id="PF01323">
    <property type="entry name" value="DSBA"/>
    <property type="match status" value="1"/>
</dbReference>
<dbReference type="CDD" id="cd03025">
    <property type="entry name" value="DsbA_FrnE_like"/>
    <property type="match status" value="1"/>
</dbReference>
<evidence type="ECO:0000313" key="3">
    <source>
        <dbReference type="Proteomes" id="UP001152467"/>
    </source>
</evidence>
<protein>
    <recommendedName>
        <fullName evidence="1">DSBA-like thioredoxin domain-containing protein</fullName>
    </recommendedName>
</protein>
<dbReference type="Gene3D" id="3.40.30.10">
    <property type="entry name" value="Glutaredoxin"/>
    <property type="match status" value="1"/>
</dbReference>
<name>A0A9W4QYA6_9GAMM</name>
<feature type="domain" description="DSBA-like thioredoxin" evidence="1">
    <location>
        <begin position="6"/>
        <end position="204"/>
    </location>
</feature>
<dbReference type="PANTHER" id="PTHR13887">
    <property type="entry name" value="GLUTATHIONE S-TRANSFERASE KAPPA"/>
    <property type="match status" value="1"/>
</dbReference>
<dbReference type="Proteomes" id="UP001152467">
    <property type="component" value="Unassembled WGS sequence"/>
</dbReference>
<reference evidence="2" key="1">
    <citation type="submission" date="2022-07" db="EMBL/GenBank/DDBJ databases">
        <authorList>
            <person name="Criscuolo A."/>
        </authorList>
    </citation>
    <scope>NUCLEOTIDE SEQUENCE</scope>
    <source>
        <strain evidence="2">CIP111854</strain>
    </source>
</reference>
<comment type="caution">
    <text evidence="2">The sequence shown here is derived from an EMBL/GenBank/DDBJ whole genome shotgun (WGS) entry which is preliminary data.</text>
</comment>
<organism evidence="2 3">
    <name type="scientific">Pseudoalteromonas holothuriae</name>
    <dbReference type="NCBI Taxonomy" id="2963714"/>
    <lineage>
        <taxon>Bacteria</taxon>
        <taxon>Pseudomonadati</taxon>
        <taxon>Pseudomonadota</taxon>
        <taxon>Gammaproteobacteria</taxon>
        <taxon>Alteromonadales</taxon>
        <taxon>Pseudoalteromonadaceae</taxon>
        <taxon>Pseudoalteromonas</taxon>
    </lineage>
</organism>